<dbReference type="InterPro" id="IPR038892">
    <property type="entry name" value="SMCHD1"/>
</dbReference>
<keyword evidence="1" id="KW-0175">Coiled coil</keyword>
<dbReference type="OMA" id="PIECFNR"/>
<feature type="region of interest" description="Disordered" evidence="2">
    <location>
        <begin position="1962"/>
        <end position="2025"/>
    </location>
</feature>
<dbReference type="InterPro" id="IPR010935">
    <property type="entry name" value="SMC_hinge"/>
</dbReference>
<feature type="region of interest" description="Disordered" evidence="2">
    <location>
        <begin position="206"/>
        <end position="231"/>
    </location>
</feature>
<dbReference type="Pfam" id="PF13589">
    <property type="entry name" value="HATPase_c_3"/>
    <property type="match status" value="1"/>
</dbReference>
<dbReference type="GeneID" id="119724797"/>
<dbReference type="InterPro" id="IPR058615">
    <property type="entry name" value="Ig_SMCHD1_6th"/>
</dbReference>
<dbReference type="Proteomes" id="UP000887568">
    <property type="component" value="Unplaced"/>
</dbReference>
<dbReference type="Pfam" id="PF06470">
    <property type="entry name" value="SMC_hinge"/>
    <property type="match status" value="1"/>
</dbReference>
<dbReference type="EnsemblMetazoa" id="XM_038196012.1">
    <property type="protein sequence ID" value="XP_038051940.1"/>
    <property type="gene ID" value="LOC119724797"/>
</dbReference>
<evidence type="ECO:0000313" key="5">
    <source>
        <dbReference type="Proteomes" id="UP000887568"/>
    </source>
</evidence>
<evidence type="ECO:0000259" key="3">
    <source>
        <dbReference type="SMART" id="SM00968"/>
    </source>
</evidence>
<dbReference type="InterPro" id="IPR058617">
    <property type="entry name" value="Ig_SMCHD1_7th"/>
</dbReference>
<dbReference type="Pfam" id="PF26198">
    <property type="entry name" value="Ig_SMCHD1_6th"/>
    <property type="match status" value="1"/>
</dbReference>
<name>A0A913ZLG3_PATMI</name>
<dbReference type="InterPro" id="IPR036277">
    <property type="entry name" value="SMC_hinge_sf"/>
</dbReference>
<proteinExistence type="predicted"/>
<dbReference type="InterPro" id="IPR058611">
    <property type="entry name" value="Ig_SMCHD1_1st"/>
</dbReference>
<dbReference type="GO" id="GO:0051276">
    <property type="term" value="P:chromosome organization"/>
    <property type="evidence" value="ECO:0007669"/>
    <property type="project" value="InterPro"/>
</dbReference>
<feature type="compositionally biased region" description="Low complexity" evidence="2">
    <location>
        <begin position="1991"/>
        <end position="2018"/>
    </location>
</feature>
<protein>
    <recommendedName>
        <fullName evidence="3">SMC hinge domain-containing protein</fullName>
    </recommendedName>
</protein>
<dbReference type="SUPFAM" id="SSF55874">
    <property type="entry name" value="ATPase domain of HSP90 chaperone/DNA topoisomerase II/histidine kinase"/>
    <property type="match status" value="1"/>
</dbReference>
<dbReference type="InterPro" id="IPR055109">
    <property type="entry name" value="SMCHD1_S5"/>
</dbReference>
<sequence>MKKMAANSKTNVVRRATKTLDEEDSVVFVYDRRKGSEPERRIDLGGVFNYQTFRDRIRQEFNISSNTHFVITTTNRKEVNDDEYEDLVDSGDTLYILNHISQNLPAPAKERVEFLPHYDTLVKSGIYEYYASAGQNPLPFALAELIDNSLTATSDNLGPRSIELRLFLDESGDKSMICVIDNGKGMTSRQLNNWAIYRLSKFIRKEKKPKQNEDDEDGRPNTPTNESVPRSLTSDISYFGVGGKQAIFFIGQGTRMITKPKDSRDVHELTISKEEFERREKNREAIYSGFISNRPVGDARHLGSDEQNVKNLISEEVGKESFTHVIITGINPDHIHYLKHDFNGWCRQLAHIYHYYIHGPRGNEASGLGNKRPMSPFKNIDITVGIYDRGKTPRLISLRDIMDDMQTKYIRSAVDSFEFRAVVEGTGIVEGILRYHPFLYDKETFPIDSIPGAESDMDDGEYYKEDRPARGNRPIFECYWSGRLIPYTYVENFDWCSSPKKRGPIPTECYNRISGVLWTNDKFEVSTNKLTFIDLEVRLRDIKNTIFQKIVLGQAQRVKIDRQFHEWLRECHENYDKQVKFCGFEGTISRPELTVKRQQSPWAVFKAIEWDGKIFKRGQLVRTFRTMPHITGTIKRFLLYGHHEGDVFATGGEMEIAQEPRLLYNEVKIVPLSKLERSANDRVLKRFIEEEEGKLPEKLVVNWPEGNQVKQGDRMAAGSTVGAIQVDIRNRKGESISRLPGSHLTPKKLLVELKVMLHTHNGEEELVSHLSQYVKAWSYWFKRMENMKNLGDHTIKIQVVLNESGVTEFGGKPLPSHKIKFSITEAPPSKFSVGLLDPPFRVGIPFNIPLELQDEFNHCTKPVPDMRPLLEANGLQLSFAGVQARGTTLIVKDVTATGDVGSFQGKNFNLKVTLPGLTFPTQTMKIRLAPGPPYSLTVPTFDEEISIENGQALNVTIEVRDKAGNITVHPKLHVTCKFLGAPGLPTYSGDCSSGKTTLTGNIIFFKNLKKGQRITAKVSLQNFSDVLPVEKAIQVLPNSNPFYIDMWYTEKKGSTKLRDQQELKWPAGEHIGGILFALFDEGGRQIKISPEVASKVKVSWMPRLNQDKLQQGILPDIKVPSSAADSKYVQLSLSDGSGVEFGFTIRPEPGEVSQIRCVCQGSRKARLGENLDGDIVINVTDSHGNPIKKMPHGALSHLEVTGEGLKTKQLQKVILSNTGFALRQVRFEGGNLGQRELCIKYHEFTDYVKLQMLAGPATKLMFVDTSLYEPVTVYSGSRLDKNLTVQLCDDADNPTTEPNARMTLTGSSGLENVNLQMKADKDGRATFGRPIIVAATGHHKLTIRAIVGRSALVITVDVYVQPDPNKLTKVLVDYDKTRSLVVGDFFPAFDVRVEAEDGSVFMKLPAKNILMRLWIVDASSQNKPSQQAVSYVPDNRQQDDKPGHFYFRKRKAPEVAGQYNLFFQVSTGNQNTIVSDTLSYMINPGPPVKLVPDSRQAMMTVSNTQKSLSRSLVRTLKLQLKDQYGNATGGNISGKVTVSLCGDGGNEIPMLVGNTSSAEFNMSKGTVTVQNLVLQESTPGKDGGEYSLKVEVQSPQLKQTNVEPYVQPFLFYNDARKQYRMAQLTKERDTLLQTINVFQGFFQTTDKLVAEMKMSVQEAQQNESQIKGELRKTAIHSNQINSVESIQRLLGQAQRQRETLMQAPRRKCGLSTYVDMNNDPAILGKIGQLAEVDDDVVAHVLSWHMYSDMDCLVVRTSEAAMKVYKATHGRQQVLPLDSIFRKNIPNWNRELPHLRYLKNYQPTGNPVFARHLLKFPANEDSCKLVFGQLLTDLIILDTLEDATEYRREIVKVIPCPTLLTRDGNRIKSNGKFGGTQNQFLPLEKMKGAIFGAPIPNGCHQLSRQIELLESLQQAIQKRVEVELELRTQEEEQNSAAMRNKRRECQEAAEQLALVEKKLGMTQTSPEGAEGQERSGRLTPQLHLHGKRGRSSSRSPASSIADESSPSTRSRRTPGTAATVSVKRRR</sequence>
<dbReference type="Pfam" id="PF26197">
    <property type="entry name" value="Ig_SMCHD1_5th"/>
    <property type="match status" value="1"/>
</dbReference>
<feature type="domain" description="SMC hinge" evidence="3">
    <location>
        <begin position="1720"/>
        <end position="1846"/>
    </location>
</feature>
<evidence type="ECO:0000256" key="2">
    <source>
        <dbReference type="SAM" id="MobiDB-lite"/>
    </source>
</evidence>
<dbReference type="PANTHER" id="PTHR22640:SF2">
    <property type="entry name" value="STRUCTURAL MAINTENANCE OF CHROMOSOMES FLEXIBLE HINGE DOMAIN-CONTAINING PROTEIN 1"/>
    <property type="match status" value="1"/>
</dbReference>
<dbReference type="SMART" id="SM00968">
    <property type="entry name" value="SMC_hinge"/>
    <property type="match status" value="1"/>
</dbReference>
<dbReference type="GO" id="GO:0006302">
    <property type="term" value="P:double-strand break repair"/>
    <property type="evidence" value="ECO:0007669"/>
    <property type="project" value="InterPro"/>
</dbReference>
<evidence type="ECO:0000313" key="4">
    <source>
        <dbReference type="EnsemblMetazoa" id="XP_038051940.1"/>
    </source>
</evidence>
<dbReference type="SUPFAM" id="SSF75553">
    <property type="entry name" value="Smc hinge domain"/>
    <property type="match status" value="1"/>
</dbReference>
<dbReference type="InterPro" id="IPR058616">
    <property type="entry name" value="Ig_SMCHD1_8th"/>
</dbReference>
<dbReference type="InterPro" id="IPR036890">
    <property type="entry name" value="HATPase_C_sf"/>
</dbReference>
<accession>A0A913ZLG3</accession>
<dbReference type="Gene3D" id="3.30.565.10">
    <property type="entry name" value="Histidine kinase-like ATPase, C-terminal domain"/>
    <property type="match status" value="1"/>
</dbReference>
<dbReference type="GO" id="GO:0005524">
    <property type="term" value="F:ATP binding"/>
    <property type="evidence" value="ECO:0007669"/>
    <property type="project" value="InterPro"/>
</dbReference>
<dbReference type="Pfam" id="PF26196">
    <property type="entry name" value="Ig_SMCHD1_4th"/>
    <property type="match status" value="1"/>
</dbReference>
<dbReference type="RefSeq" id="XP_038051940.1">
    <property type="nucleotide sequence ID" value="XM_038196012.1"/>
</dbReference>
<keyword evidence="5" id="KW-1185">Reference proteome</keyword>
<dbReference type="Pfam" id="PF22899">
    <property type="entry name" value="SMCHD1_S5"/>
    <property type="match status" value="1"/>
</dbReference>
<dbReference type="Pfam" id="PF26201">
    <property type="entry name" value="Ig_SMCHD1_7th"/>
    <property type="match status" value="1"/>
</dbReference>
<dbReference type="InterPro" id="IPR058613">
    <property type="entry name" value="Ig_SMCHD1_4th"/>
</dbReference>
<feature type="coiled-coil region" evidence="1">
    <location>
        <begin position="1898"/>
        <end position="1957"/>
    </location>
</feature>
<dbReference type="GO" id="GO:0005694">
    <property type="term" value="C:chromosome"/>
    <property type="evidence" value="ECO:0007669"/>
    <property type="project" value="InterPro"/>
</dbReference>
<organism evidence="4 5">
    <name type="scientific">Patiria miniata</name>
    <name type="common">Bat star</name>
    <name type="synonym">Asterina miniata</name>
    <dbReference type="NCBI Taxonomy" id="46514"/>
    <lineage>
        <taxon>Eukaryota</taxon>
        <taxon>Metazoa</taxon>
        <taxon>Echinodermata</taxon>
        <taxon>Eleutherozoa</taxon>
        <taxon>Asterozoa</taxon>
        <taxon>Asteroidea</taxon>
        <taxon>Valvatacea</taxon>
        <taxon>Valvatida</taxon>
        <taxon>Asterinidae</taxon>
        <taxon>Patiria</taxon>
    </lineage>
</organism>
<evidence type="ECO:0000256" key="1">
    <source>
        <dbReference type="SAM" id="Coils"/>
    </source>
</evidence>
<dbReference type="Pfam" id="PF26194">
    <property type="entry name" value="Ig_SMCHD1_1st"/>
    <property type="match status" value="1"/>
</dbReference>
<dbReference type="InterPro" id="IPR058614">
    <property type="entry name" value="Ig_SMCHD1_5th"/>
</dbReference>
<feature type="compositionally biased region" description="Polar residues" evidence="2">
    <location>
        <begin position="221"/>
        <end position="231"/>
    </location>
</feature>
<dbReference type="PANTHER" id="PTHR22640">
    <property type="entry name" value="STRUCTURAL MAINTENANCE OF CHROMOSOMES FLEXIBLE HINGE DOMAIN-CONTAINING PROTEIN 1"/>
    <property type="match status" value="1"/>
</dbReference>
<dbReference type="Pfam" id="PF26199">
    <property type="entry name" value="Ig_SMCHD1_8th"/>
    <property type="match status" value="1"/>
</dbReference>
<dbReference type="InterPro" id="IPR058612">
    <property type="entry name" value="Ig_SMCHD1_2nd"/>
</dbReference>
<reference evidence="4" key="1">
    <citation type="submission" date="2022-11" db="UniProtKB">
        <authorList>
            <consortium name="EnsemblMetazoa"/>
        </authorList>
    </citation>
    <scope>IDENTIFICATION</scope>
</reference>
<dbReference type="OrthoDB" id="10009947at2759"/>
<dbReference type="Pfam" id="PF26195">
    <property type="entry name" value="Ig_SMCHD1_2nd"/>
    <property type="match status" value="1"/>
</dbReference>